<gene>
    <name evidence="1" type="ORF">WN51_08995</name>
</gene>
<evidence type="ECO:0000313" key="1">
    <source>
        <dbReference type="EMBL" id="KOX80091.1"/>
    </source>
</evidence>
<sequence length="53" mass="6077">MTVIQLGAQITMKLTISVLSQVTQRPLVYKVFANVFTSRDRWTSEDTFLNKLS</sequence>
<keyword evidence="2" id="KW-1185">Reference proteome</keyword>
<reference evidence="1 2" key="1">
    <citation type="submission" date="2015-07" db="EMBL/GenBank/DDBJ databases">
        <title>The genome of Melipona quadrifasciata.</title>
        <authorList>
            <person name="Pan H."/>
            <person name="Kapheim K."/>
        </authorList>
    </citation>
    <scope>NUCLEOTIDE SEQUENCE [LARGE SCALE GENOMIC DNA]</scope>
    <source>
        <strain evidence="1">0111107301</strain>
        <tissue evidence="1">Whole body</tissue>
    </source>
</reference>
<name>A0A0N0BK91_9HYME</name>
<dbReference type="EMBL" id="KQ435708">
    <property type="protein sequence ID" value="KOX80091.1"/>
    <property type="molecule type" value="Genomic_DNA"/>
</dbReference>
<dbReference type="Proteomes" id="UP000053105">
    <property type="component" value="Unassembled WGS sequence"/>
</dbReference>
<dbReference type="AlphaFoldDB" id="A0A0N0BK91"/>
<protein>
    <submittedName>
        <fullName evidence="1">Uncharacterized protein</fullName>
    </submittedName>
</protein>
<proteinExistence type="predicted"/>
<evidence type="ECO:0000313" key="2">
    <source>
        <dbReference type="Proteomes" id="UP000053105"/>
    </source>
</evidence>
<organism evidence="1 2">
    <name type="scientific">Melipona quadrifasciata</name>
    <dbReference type="NCBI Taxonomy" id="166423"/>
    <lineage>
        <taxon>Eukaryota</taxon>
        <taxon>Metazoa</taxon>
        <taxon>Ecdysozoa</taxon>
        <taxon>Arthropoda</taxon>
        <taxon>Hexapoda</taxon>
        <taxon>Insecta</taxon>
        <taxon>Pterygota</taxon>
        <taxon>Neoptera</taxon>
        <taxon>Endopterygota</taxon>
        <taxon>Hymenoptera</taxon>
        <taxon>Apocrita</taxon>
        <taxon>Aculeata</taxon>
        <taxon>Apoidea</taxon>
        <taxon>Anthophila</taxon>
        <taxon>Apidae</taxon>
        <taxon>Melipona</taxon>
    </lineage>
</organism>
<accession>A0A0N0BK91</accession>